<evidence type="ECO:0000256" key="9">
    <source>
        <dbReference type="HAMAP-Rule" id="MF_01148"/>
    </source>
</evidence>
<dbReference type="Pfam" id="PF20154">
    <property type="entry name" value="LNT_N"/>
    <property type="match status" value="1"/>
</dbReference>
<organism evidence="11 12">
    <name type="scientific">Pontibaca methylaminivorans</name>
    <dbReference type="NCBI Taxonomy" id="515897"/>
    <lineage>
        <taxon>Bacteria</taxon>
        <taxon>Pseudomonadati</taxon>
        <taxon>Pseudomonadota</taxon>
        <taxon>Alphaproteobacteria</taxon>
        <taxon>Rhodobacterales</taxon>
        <taxon>Roseobacteraceae</taxon>
        <taxon>Pontibaca</taxon>
    </lineage>
</organism>
<dbReference type="STRING" id="515897.SAMN05421849_2025"/>
<evidence type="ECO:0000259" key="10">
    <source>
        <dbReference type="PROSITE" id="PS50263"/>
    </source>
</evidence>
<dbReference type="NCBIfam" id="TIGR00546">
    <property type="entry name" value="lnt"/>
    <property type="match status" value="1"/>
</dbReference>
<evidence type="ECO:0000256" key="2">
    <source>
        <dbReference type="ARBA" id="ARBA00010065"/>
    </source>
</evidence>
<dbReference type="RefSeq" id="WP_076649733.1">
    <property type="nucleotide sequence ID" value="NZ_FTPS01000001.1"/>
</dbReference>
<sequence>MTMQRPSVLRLLAAVLLGVVAALGLAPTGWWWLTLAGLAALPAVLAPIRRPRGQGLVGWGFGLGYFAHGLFWIIEPFQVDVARHGWMAPFALLFLSGGLALFWGAAFWGAARLARRADFRPFALVTCWTLAEYARSYLFTGFPWAQFSQIWIDTPAALALAWIGPLGLSFLTLAAGLSLGVFLLRFVTRHMRLGGAWPWLLPPVGCAALAGAAAALALPLLPVEPAGGRVVRLVQPNAPQQEKWDPERNAVFFERQLAYTAAAPRPDLIVWPESAIPWLLEDADFALAAIAGAAGGVPVVLGAQRDGEGRYYNTLVYLDAEGAVAGLYDKHHLVPFGEYIPFGDLAARFGLHGFAAQEGAGYSAGPGPQVLGFGGIGAGLPLICYEAVFAHDVNAAPERPDFLIQITNDAWFGKRSGPYQHLVQARMRAMEQGLPLIRAANTGVSAMIDPRGRVTASIALGQAGFVDAELPRPLPPTPYSRTGDLPLFLLLLLGLGAIRAGQRARSGAARRGKRD</sequence>
<evidence type="ECO:0000256" key="8">
    <source>
        <dbReference type="ARBA" id="ARBA00023315"/>
    </source>
</evidence>
<evidence type="ECO:0000256" key="4">
    <source>
        <dbReference type="ARBA" id="ARBA00022679"/>
    </source>
</evidence>
<feature type="transmembrane region" description="Helical" evidence="9">
    <location>
        <begin position="122"/>
        <end position="139"/>
    </location>
</feature>
<evidence type="ECO:0000256" key="7">
    <source>
        <dbReference type="ARBA" id="ARBA00023136"/>
    </source>
</evidence>
<evidence type="ECO:0000313" key="12">
    <source>
        <dbReference type="Proteomes" id="UP000192455"/>
    </source>
</evidence>
<protein>
    <recommendedName>
        <fullName evidence="9">Apolipoprotein N-acyltransferase</fullName>
        <shortName evidence="9">ALP N-acyltransferase</shortName>
        <ecNumber evidence="9">2.3.1.269</ecNumber>
    </recommendedName>
</protein>
<comment type="pathway">
    <text evidence="9">Protein modification; lipoprotein biosynthesis (N-acyl transfer).</text>
</comment>
<dbReference type="OrthoDB" id="9804277at2"/>
<dbReference type="PANTHER" id="PTHR38686">
    <property type="entry name" value="APOLIPOPROTEIN N-ACYLTRANSFERASE"/>
    <property type="match status" value="1"/>
</dbReference>
<feature type="transmembrane region" description="Helical" evidence="9">
    <location>
        <begin position="55"/>
        <end position="74"/>
    </location>
</feature>
<proteinExistence type="inferred from homology"/>
<evidence type="ECO:0000313" key="11">
    <source>
        <dbReference type="EMBL" id="SIT84002.1"/>
    </source>
</evidence>
<dbReference type="AlphaFoldDB" id="A0A1R3X1F0"/>
<dbReference type="Pfam" id="PF00795">
    <property type="entry name" value="CN_hydrolase"/>
    <property type="match status" value="1"/>
</dbReference>
<comment type="catalytic activity">
    <reaction evidence="9">
        <text>N-terminal S-1,2-diacyl-sn-glyceryl-L-cysteinyl-[lipoprotein] + a glycerophospholipid = N-acyl-S-1,2-diacyl-sn-glyceryl-L-cysteinyl-[lipoprotein] + a 2-acyl-sn-glycero-3-phospholipid + H(+)</text>
        <dbReference type="Rhea" id="RHEA:48228"/>
        <dbReference type="Rhea" id="RHEA-COMP:14681"/>
        <dbReference type="Rhea" id="RHEA-COMP:14684"/>
        <dbReference type="ChEBI" id="CHEBI:15378"/>
        <dbReference type="ChEBI" id="CHEBI:136912"/>
        <dbReference type="ChEBI" id="CHEBI:140656"/>
        <dbReference type="ChEBI" id="CHEBI:140657"/>
        <dbReference type="ChEBI" id="CHEBI:140660"/>
        <dbReference type="EC" id="2.3.1.269"/>
    </reaction>
</comment>
<keyword evidence="3 9" id="KW-1003">Cell membrane</keyword>
<comment type="function">
    <text evidence="9">Catalyzes the phospholipid dependent N-acylation of the N-terminal cysteine of apolipoprotein, the last step in lipoprotein maturation.</text>
</comment>
<keyword evidence="11" id="KW-0449">Lipoprotein</keyword>
<dbReference type="EC" id="2.3.1.269" evidence="9"/>
<dbReference type="UniPathway" id="UPA00666"/>
<feature type="domain" description="CN hydrolase" evidence="10">
    <location>
        <begin position="234"/>
        <end position="472"/>
    </location>
</feature>
<keyword evidence="4 9" id="KW-0808">Transferase</keyword>
<dbReference type="HAMAP" id="MF_01148">
    <property type="entry name" value="Lnt"/>
    <property type="match status" value="1"/>
</dbReference>
<feature type="transmembrane region" description="Helical" evidence="9">
    <location>
        <begin position="199"/>
        <end position="221"/>
    </location>
</feature>
<dbReference type="Gene3D" id="3.60.110.10">
    <property type="entry name" value="Carbon-nitrogen hydrolase"/>
    <property type="match status" value="1"/>
</dbReference>
<dbReference type="GO" id="GO:0042158">
    <property type="term" value="P:lipoprotein biosynthetic process"/>
    <property type="evidence" value="ECO:0007669"/>
    <property type="project" value="UniProtKB-UniRule"/>
</dbReference>
<gene>
    <name evidence="9" type="primary">lnt</name>
    <name evidence="11" type="ORF">SAMN05421849_2025</name>
</gene>
<feature type="transmembrane region" description="Helical" evidence="9">
    <location>
        <begin position="159"/>
        <end position="187"/>
    </location>
</feature>
<dbReference type="InterPro" id="IPR004563">
    <property type="entry name" value="Apolipo_AcylTrfase"/>
</dbReference>
<dbReference type="EMBL" id="FTPS01000001">
    <property type="protein sequence ID" value="SIT84002.1"/>
    <property type="molecule type" value="Genomic_DNA"/>
</dbReference>
<keyword evidence="5 9" id="KW-0812">Transmembrane</keyword>
<reference evidence="11 12" key="1">
    <citation type="submission" date="2017-01" db="EMBL/GenBank/DDBJ databases">
        <authorList>
            <person name="Mah S.A."/>
            <person name="Swanson W.J."/>
            <person name="Moy G.W."/>
            <person name="Vacquier V.D."/>
        </authorList>
    </citation>
    <scope>NUCLEOTIDE SEQUENCE [LARGE SCALE GENOMIC DNA]</scope>
    <source>
        <strain evidence="11 12">DSM 21219</strain>
    </source>
</reference>
<dbReference type="Proteomes" id="UP000192455">
    <property type="component" value="Unassembled WGS sequence"/>
</dbReference>
<keyword evidence="8 9" id="KW-0012">Acyltransferase</keyword>
<feature type="transmembrane region" description="Helical" evidence="9">
    <location>
        <begin position="86"/>
        <end position="110"/>
    </location>
</feature>
<keyword evidence="6 9" id="KW-1133">Transmembrane helix</keyword>
<dbReference type="InterPro" id="IPR003010">
    <property type="entry name" value="C-N_Hydrolase"/>
</dbReference>
<dbReference type="PANTHER" id="PTHR38686:SF1">
    <property type="entry name" value="APOLIPOPROTEIN N-ACYLTRANSFERASE"/>
    <property type="match status" value="1"/>
</dbReference>
<accession>A0A1R3X1F0</accession>
<dbReference type="InterPro" id="IPR045378">
    <property type="entry name" value="LNT_N"/>
</dbReference>
<dbReference type="CDD" id="cd07571">
    <property type="entry name" value="ALP_N-acyl_transferase"/>
    <property type="match status" value="1"/>
</dbReference>
<keyword evidence="12" id="KW-1185">Reference proteome</keyword>
<dbReference type="SUPFAM" id="SSF56317">
    <property type="entry name" value="Carbon-nitrogen hydrolase"/>
    <property type="match status" value="1"/>
</dbReference>
<keyword evidence="7 9" id="KW-0472">Membrane</keyword>
<comment type="similarity">
    <text evidence="2 9">Belongs to the CN hydrolase family. Apolipoprotein N-acyltransferase subfamily.</text>
</comment>
<name>A0A1R3X1F0_9RHOB</name>
<dbReference type="InterPro" id="IPR036526">
    <property type="entry name" value="C-N_Hydrolase_sf"/>
</dbReference>
<dbReference type="PROSITE" id="PS50263">
    <property type="entry name" value="CN_HYDROLASE"/>
    <property type="match status" value="1"/>
</dbReference>
<evidence type="ECO:0000256" key="5">
    <source>
        <dbReference type="ARBA" id="ARBA00022692"/>
    </source>
</evidence>
<evidence type="ECO:0000256" key="3">
    <source>
        <dbReference type="ARBA" id="ARBA00022475"/>
    </source>
</evidence>
<dbReference type="GO" id="GO:0016410">
    <property type="term" value="F:N-acyltransferase activity"/>
    <property type="evidence" value="ECO:0007669"/>
    <property type="project" value="UniProtKB-UniRule"/>
</dbReference>
<evidence type="ECO:0000256" key="1">
    <source>
        <dbReference type="ARBA" id="ARBA00004651"/>
    </source>
</evidence>
<dbReference type="GO" id="GO:0005886">
    <property type="term" value="C:plasma membrane"/>
    <property type="evidence" value="ECO:0007669"/>
    <property type="project" value="UniProtKB-SubCell"/>
</dbReference>
<evidence type="ECO:0000256" key="6">
    <source>
        <dbReference type="ARBA" id="ARBA00022989"/>
    </source>
</evidence>
<feature type="transmembrane region" description="Helical" evidence="9">
    <location>
        <begin position="31"/>
        <end position="48"/>
    </location>
</feature>
<comment type="subcellular location">
    <subcellularLocation>
        <location evidence="1 9">Cell membrane</location>
        <topology evidence="1 9">Multi-pass membrane protein</topology>
    </subcellularLocation>
</comment>